<keyword evidence="3" id="KW-1185">Reference proteome</keyword>
<dbReference type="Proteomes" id="UP000186817">
    <property type="component" value="Unassembled WGS sequence"/>
</dbReference>
<feature type="non-terminal residue" evidence="2">
    <location>
        <position position="33"/>
    </location>
</feature>
<name>A0A1Q9BRG8_SYMMI</name>
<accession>A0A1Q9BRG8</accession>
<reference evidence="2 3" key="1">
    <citation type="submission" date="2016-02" db="EMBL/GenBank/DDBJ databases">
        <title>Genome analysis of coral dinoflagellate symbionts highlights evolutionary adaptations to a symbiotic lifestyle.</title>
        <authorList>
            <person name="Aranda M."/>
            <person name="Li Y."/>
            <person name="Liew Y.J."/>
            <person name="Baumgarten S."/>
            <person name="Simakov O."/>
            <person name="Wilson M."/>
            <person name="Piel J."/>
            <person name="Ashoor H."/>
            <person name="Bougouffa S."/>
            <person name="Bajic V.B."/>
            <person name="Ryu T."/>
            <person name="Ravasi T."/>
            <person name="Bayer T."/>
            <person name="Micklem G."/>
            <person name="Kim H."/>
            <person name="Bhak J."/>
            <person name="Lajeunesse T.C."/>
            <person name="Voolstra C.R."/>
        </authorList>
    </citation>
    <scope>NUCLEOTIDE SEQUENCE [LARGE SCALE GENOMIC DNA]</scope>
    <source>
        <strain evidence="2 3">CCMP2467</strain>
    </source>
</reference>
<comment type="caution">
    <text evidence="2">The sequence shown here is derived from an EMBL/GenBank/DDBJ whole genome shotgun (WGS) entry which is preliminary data.</text>
</comment>
<proteinExistence type="predicted"/>
<evidence type="ECO:0000313" key="2">
    <source>
        <dbReference type="EMBL" id="OLP73292.1"/>
    </source>
</evidence>
<sequence length="33" mass="3655">GCLPQRSSSAGQRKQVAWRSGTPPPRNLVAHRR</sequence>
<dbReference type="EMBL" id="LSRX01005846">
    <property type="protein sequence ID" value="OLP73292.1"/>
    <property type="molecule type" value="Genomic_DNA"/>
</dbReference>
<feature type="compositionally biased region" description="Polar residues" evidence="1">
    <location>
        <begin position="1"/>
        <end position="12"/>
    </location>
</feature>
<organism evidence="2 3">
    <name type="scientific">Symbiodinium microadriaticum</name>
    <name type="common">Dinoflagellate</name>
    <name type="synonym">Zooxanthella microadriatica</name>
    <dbReference type="NCBI Taxonomy" id="2951"/>
    <lineage>
        <taxon>Eukaryota</taxon>
        <taxon>Sar</taxon>
        <taxon>Alveolata</taxon>
        <taxon>Dinophyceae</taxon>
        <taxon>Suessiales</taxon>
        <taxon>Symbiodiniaceae</taxon>
        <taxon>Symbiodinium</taxon>
    </lineage>
</organism>
<feature type="region of interest" description="Disordered" evidence="1">
    <location>
        <begin position="1"/>
        <end position="33"/>
    </location>
</feature>
<evidence type="ECO:0000313" key="3">
    <source>
        <dbReference type="Proteomes" id="UP000186817"/>
    </source>
</evidence>
<gene>
    <name evidence="2" type="ORF">AK812_SmicGene47521</name>
</gene>
<evidence type="ECO:0000256" key="1">
    <source>
        <dbReference type="SAM" id="MobiDB-lite"/>
    </source>
</evidence>
<dbReference type="AlphaFoldDB" id="A0A1Q9BRG8"/>
<feature type="non-terminal residue" evidence="2">
    <location>
        <position position="1"/>
    </location>
</feature>
<protein>
    <submittedName>
        <fullName evidence="2">Uncharacterized protein</fullName>
    </submittedName>
</protein>